<dbReference type="InterPro" id="IPR017972">
    <property type="entry name" value="Cyt_P450_CS"/>
</dbReference>
<dbReference type="EMBL" id="NHYD01000345">
    <property type="protein sequence ID" value="PPQ94401.1"/>
    <property type="molecule type" value="Genomic_DNA"/>
</dbReference>
<dbReference type="PRINTS" id="PR00463">
    <property type="entry name" value="EP450I"/>
</dbReference>
<evidence type="ECO:0000256" key="6">
    <source>
        <dbReference type="ARBA" id="ARBA00023002"/>
    </source>
</evidence>
<evidence type="ECO:0000256" key="2">
    <source>
        <dbReference type="ARBA" id="ARBA00005179"/>
    </source>
</evidence>
<dbReference type="InParanoid" id="A0A409XUN1"/>
<dbReference type="CDD" id="cd11065">
    <property type="entry name" value="CYP64-like"/>
    <property type="match status" value="1"/>
</dbReference>
<dbReference type="STRING" id="93625.A0A409XUN1"/>
<dbReference type="GO" id="GO:0016705">
    <property type="term" value="F:oxidoreductase activity, acting on paired donors, with incorporation or reduction of molecular oxygen"/>
    <property type="evidence" value="ECO:0007669"/>
    <property type="project" value="InterPro"/>
</dbReference>
<dbReference type="InterPro" id="IPR002401">
    <property type="entry name" value="Cyt_P450_E_grp-I"/>
</dbReference>
<dbReference type="PANTHER" id="PTHR46300">
    <property type="entry name" value="P450, PUTATIVE (EUROFUNG)-RELATED-RELATED"/>
    <property type="match status" value="1"/>
</dbReference>
<keyword evidence="8 10" id="KW-0503">Monooxygenase</keyword>
<evidence type="ECO:0008006" key="13">
    <source>
        <dbReference type="Google" id="ProtNLM"/>
    </source>
</evidence>
<evidence type="ECO:0000313" key="12">
    <source>
        <dbReference type="Proteomes" id="UP000283269"/>
    </source>
</evidence>
<comment type="similarity">
    <text evidence="3 10">Belongs to the cytochrome P450 family.</text>
</comment>
<evidence type="ECO:0000256" key="1">
    <source>
        <dbReference type="ARBA" id="ARBA00001971"/>
    </source>
</evidence>
<organism evidence="11 12">
    <name type="scientific">Psilocybe cyanescens</name>
    <dbReference type="NCBI Taxonomy" id="93625"/>
    <lineage>
        <taxon>Eukaryota</taxon>
        <taxon>Fungi</taxon>
        <taxon>Dikarya</taxon>
        <taxon>Basidiomycota</taxon>
        <taxon>Agaricomycotina</taxon>
        <taxon>Agaricomycetes</taxon>
        <taxon>Agaricomycetidae</taxon>
        <taxon>Agaricales</taxon>
        <taxon>Agaricineae</taxon>
        <taxon>Strophariaceae</taxon>
        <taxon>Psilocybe</taxon>
    </lineage>
</organism>
<reference evidence="11 12" key="1">
    <citation type="journal article" date="2018" name="Evol. Lett.">
        <title>Horizontal gene cluster transfer increased hallucinogenic mushroom diversity.</title>
        <authorList>
            <person name="Reynolds H.T."/>
            <person name="Vijayakumar V."/>
            <person name="Gluck-Thaler E."/>
            <person name="Korotkin H.B."/>
            <person name="Matheny P.B."/>
            <person name="Slot J.C."/>
        </authorList>
    </citation>
    <scope>NUCLEOTIDE SEQUENCE [LARGE SCALE GENOMIC DNA]</scope>
    <source>
        <strain evidence="11 12">2631</strain>
    </source>
</reference>
<evidence type="ECO:0000256" key="10">
    <source>
        <dbReference type="RuleBase" id="RU000461"/>
    </source>
</evidence>
<gene>
    <name evidence="11" type="ORF">CVT25_002489</name>
</gene>
<evidence type="ECO:0000256" key="7">
    <source>
        <dbReference type="ARBA" id="ARBA00023004"/>
    </source>
</evidence>
<dbReference type="Proteomes" id="UP000283269">
    <property type="component" value="Unassembled WGS sequence"/>
</dbReference>
<dbReference type="SUPFAM" id="SSF48264">
    <property type="entry name" value="Cytochrome P450"/>
    <property type="match status" value="1"/>
</dbReference>
<evidence type="ECO:0000256" key="8">
    <source>
        <dbReference type="ARBA" id="ARBA00023033"/>
    </source>
</evidence>
<evidence type="ECO:0000256" key="3">
    <source>
        <dbReference type="ARBA" id="ARBA00010617"/>
    </source>
</evidence>
<keyword evidence="4 9" id="KW-0349">Heme</keyword>
<comment type="pathway">
    <text evidence="2">Secondary metabolite biosynthesis.</text>
</comment>
<proteinExistence type="inferred from homology"/>
<dbReference type="Pfam" id="PF00067">
    <property type="entry name" value="p450"/>
    <property type="match status" value="1"/>
</dbReference>
<dbReference type="Gene3D" id="1.10.630.10">
    <property type="entry name" value="Cytochrome P450"/>
    <property type="match status" value="1"/>
</dbReference>
<evidence type="ECO:0000256" key="5">
    <source>
        <dbReference type="ARBA" id="ARBA00022723"/>
    </source>
</evidence>
<keyword evidence="5 9" id="KW-0479">Metal-binding</keyword>
<comment type="caution">
    <text evidence="11">The sequence shown here is derived from an EMBL/GenBank/DDBJ whole genome shotgun (WGS) entry which is preliminary data.</text>
</comment>
<comment type="cofactor">
    <cofactor evidence="1 9">
        <name>heme</name>
        <dbReference type="ChEBI" id="CHEBI:30413"/>
    </cofactor>
</comment>
<keyword evidence="7 9" id="KW-0408">Iron</keyword>
<feature type="binding site" description="axial binding residue" evidence="9">
    <location>
        <position position="444"/>
    </location>
    <ligand>
        <name>heme</name>
        <dbReference type="ChEBI" id="CHEBI:30413"/>
    </ligand>
    <ligandPart>
        <name>Fe</name>
        <dbReference type="ChEBI" id="CHEBI:18248"/>
    </ligandPart>
</feature>
<dbReference type="GO" id="GO:0005506">
    <property type="term" value="F:iron ion binding"/>
    <property type="evidence" value="ECO:0007669"/>
    <property type="project" value="InterPro"/>
</dbReference>
<dbReference type="AlphaFoldDB" id="A0A409XUN1"/>
<dbReference type="InterPro" id="IPR036396">
    <property type="entry name" value="Cyt_P450_sf"/>
</dbReference>
<dbReference type="OrthoDB" id="2789670at2759"/>
<sequence length="515" mass="58630">MGAKIHSQDIVAIIPLALLGLFVYRYWSKPHLPLPPGPRKLPFLGNLLNFPSGFQWETFQTWGKTYNSDILHLSIAGSSLIILNSTEAVRDLLEKRSAIYSGRPKLTMINEVMGFSWLMPFMPYGPEWKERRRLFLRHFHPNNDEIHKDQEVRYTRRLLLCLLQRPEDYMRHVRHSVGGTLHSIAYGGETKPFDDPFITTAEEVMECLSDAALASTMIVEVVPFLTPILSYILPAVAFTRTRLQWKELASRFRDDPFWNTHKSIMDGMAQPSFVSRALEDVQPSDDSAAQHAIIRDVASIVFIGGSSTINAILHTFILAMLCFPEAQSKAQEELDRIVGRGRLPEFSDQPHLPYLDALLKEVHRWRPAGPLAIPHFLEKDDEYKGYHIPEHSIVIANVWAMLHDENIYPNPDAFNPERFLKNGYPDLSVRDPATLAFGFGRRICPGAHIGQSLQWIVAASILSAFKISRAIDENGNEIKPTAEYRPSVTFQPLPFKCKIEPRDKRAEALIRMGIE</sequence>
<evidence type="ECO:0000256" key="4">
    <source>
        <dbReference type="ARBA" id="ARBA00022617"/>
    </source>
</evidence>
<evidence type="ECO:0000313" key="11">
    <source>
        <dbReference type="EMBL" id="PPQ94401.1"/>
    </source>
</evidence>
<protein>
    <recommendedName>
        <fullName evidence="13">Cytochrome P450</fullName>
    </recommendedName>
</protein>
<keyword evidence="6 10" id="KW-0560">Oxidoreductase</keyword>
<accession>A0A409XUN1</accession>
<dbReference type="PROSITE" id="PS00086">
    <property type="entry name" value="CYTOCHROME_P450"/>
    <property type="match status" value="1"/>
</dbReference>
<dbReference type="InterPro" id="IPR050364">
    <property type="entry name" value="Cytochrome_P450_fung"/>
</dbReference>
<evidence type="ECO:0000256" key="9">
    <source>
        <dbReference type="PIRSR" id="PIRSR602401-1"/>
    </source>
</evidence>
<dbReference type="InterPro" id="IPR001128">
    <property type="entry name" value="Cyt_P450"/>
</dbReference>
<dbReference type="GO" id="GO:0004497">
    <property type="term" value="F:monooxygenase activity"/>
    <property type="evidence" value="ECO:0007669"/>
    <property type="project" value="UniProtKB-KW"/>
</dbReference>
<name>A0A409XUN1_PSICY</name>
<dbReference type="GO" id="GO:0020037">
    <property type="term" value="F:heme binding"/>
    <property type="evidence" value="ECO:0007669"/>
    <property type="project" value="InterPro"/>
</dbReference>
<keyword evidence="12" id="KW-1185">Reference proteome</keyword>
<dbReference type="PANTHER" id="PTHR46300:SF7">
    <property type="entry name" value="P450, PUTATIVE (EUROFUNG)-RELATED"/>
    <property type="match status" value="1"/>
</dbReference>